<sequence>MSCSGAWVLIYKMFWLSQILPHMPILHHHGVEDAALTSQGIQGTQCHYLPKLYSRQ</sequence>
<dbReference type="EMBL" id="GBRH01205486">
    <property type="protein sequence ID" value="JAD92409.1"/>
    <property type="molecule type" value="Transcribed_RNA"/>
</dbReference>
<evidence type="ECO:0000313" key="2">
    <source>
        <dbReference type="EMBL" id="JAD92409.1"/>
    </source>
</evidence>
<feature type="signal peptide" evidence="1">
    <location>
        <begin position="1"/>
        <end position="19"/>
    </location>
</feature>
<protein>
    <submittedName>
        <fullName evidence="2">Uncharacterized protein</fullName>
    </submittedName>
</protein>
<evidence type="ECO:0000256" key="1">
    <source>
        <dbReference type="SAM" id="SignalP"/>
    </source>
</evidence>
<organism evidence="2">
    <name type="scientific">Arundo donax</name>
    <name type="common">Giant reed</name>
    <name type="synonym">Donax arundinaceus</name>
    <dbReference type="NCBI Taxonomy" id="35708"/>
    <lineage>
        <taxon>Eukaryota</taxon>
        <taxon>Viridiplantae</taxon>
        <taxon>Streptophyta</taxon>
        <taxon>Embryophyta</taxon>
        <taxon>Tracheophyta</taxon>
        <taxon>Spermatophyta</taxon>
        <taxon>Magnoliopsida</taxon>
        <taxon>Liliopsida</taxon>
        <taxon>Poales</taxon>
        <taxon>Poaceae</taxon>
        <taxon>PACMAD clade</taxon>
        <taxon>Arundinoideae</taxon>
        <taxon>Arundineae</taxon>
        <taxon>Arundo</taxon>
    </lineage>
</organism>
<accession>A0A0A9DUZ5</accession>
<feature type="chain" id="PRO_5002061592" evidence="1">
    <location>
        <begin position="20"/>
        <end position="56"/>
    </location>
</feature>
<dbReference type="AlphaFoldDB" id="A0A0A9DUZ5"/>
<reference evidence="2" key="2">
    <citation type="journal article" date="2015" name="Data Brief">
        <title>Shoot transcriptome of the giant reed, Arundo donax.</title>
        <authorList>
            <person name="Barrero R.A."/>
            <person name="Guerrero F.D."/>
            <person name="Moolhuijzen P."/>
            <person name="Goolsby J.A."/>
            <person name="Tidwell J."/>
            <person name="Bellgard S.E."/>
            <person name="Bellgard M.I."/>
        </authorList>
    </citation>
    <scope>NUCLEOTIDE SEQUENCE</scope>
    <source>
        <tissue evidence="2">Shoot tissue taken approximately 20 cm above the soil surface</tissue>
    </source>
</reference>
<keyword evidence="1" id="KW-0732">Signal</keyword>
<proteinExistence type="predicted"/>
<name>A0A0A9DUZ5_ARUDO</name>
<reference evidence="2" key="1">
    <citation type="submission" date="2014-09" db="EMBL/GenBank/DDBJ databases">
        <authorList>
            <person name="Magalhaes I.L.F."/>
            <person name="Oliveira U."/>
            <person name="Santos F.R."/>
            <person name="Vidigal T.H.D.A."/>
            <person name="Brescovit A.D."/>
            <person name="Santos A.J."/>
        </authorList>
    </citation>
    <scope>NUCLEOTIDE SEQUENCE</scope>
    <source>
        <tissue evidence="2">Shoot tissue taken approximately 20 cm above the soil surface</tissue>
    </source>
</reference>